<keyword evidence="2" id="KW-1185">Reference proteome</keyword>
<accession>A0ABP1CLU2</accession>
<evidence type="ECO:0000313" key="1">
    <source>
        <dbReference type="EMBL" id="CAL1696641.1"/>
    </source>
</evidence>
<sequence>MVRSSPVTRVLALGELQKQYTVASLAILVPLTMYKGDGLLHFLPSLSSFIITRPFLLQPFTMPSFSLRRLSVSNKPNQGLARSISTSVDQADFVIPLSLSISTSTLNTFTSETRSVTSATSNYAQMLDDDNLAWGPSKPKNLKSSRSKWL</sequence>
<organism evidence="1 2">
    <name type="scientific">Somion occarium</name>
    <dbReference type="NCBI Taxonomy" id="3059160"/>
    <lineage>
        <taxon>Eukaryota</taxon>
        <taxon>Fungi</taxon>
        <taxon>Dikarya</taxon>
        <taxon>Basidiomycota</taxon>
        <taxon>Agaricomycotina</taxon>
        <taxon>Agaricomycetes</taxon>
        <taxon>Polyporales</taxon>
        <taxon>Cerrenaceae</taxon>
        <taxon>Somion</taxon>
    </lineage>
</organism>
<dbReference type="Proteomes" id="UP001497453">
    <property type="component" value="Chromosome 1"/>
</dbReference>
<evidence type="ECO:0000313" key="2">
    <source>
        <dbReference type="Proteomes" id="UP001497453"/>
    </source>
</evidence>
<dbReference type="EMBL" id="OZ037944">
    <property type="protein sequence ID" value="CAL1696641.1"/>
    <property type="molecule type" value="Genomic_DNA"/>
</dbReference>
<protein>
    <submittedName>
        <fullName evidence="1">Uncharacterized protein</fullName>
    </submittedName>
</protein>
<proteinExistence type="predicted"/>
<gene>
    <name evidence="1" type="ORF">GFSPODELE1_LOCUS1287</name>
</gene>
<reference evidence="2" key="1">
    <citation type="submission" date="2024-04" db="EMBL/GenBank/DDBJ databases">
        <authorList>
            <person name="Shaw F."/>
            <person name="Minotto A."/>
        </authorList>
    </citation>
    <scope>NUCLEOTIDE SEQUENCE [LARGE SCALE GENOMIC DNA]</scope>
</reference>
<name>A0ABP1CLU2_9APHY</name>